<organism evidence="1">
    <name type="scientific">freshwater metagenome</name>
    <dbReference type="NCBI Taxonomy" id="449393"/>
    <lineage>
        <taxon>unclassified sequences</taxon>
        <taxon>metagenomes</taxon>
        <taxon>ecological metagenomes</taxon>
    </lineage>
</organism>
<dbReference type="SUPFAM" id="SSF52540">
    <property type="entry name" value="P-loop containing nucleoside triphosphate hydrolases"/>
    <property type="match status" value="1"/>
</dbReference>
<dbReference type="EMBL" id="CAEZSX010000059">
    <property type="protein sequence ID" value="CAB4553821.1"/>
    <property type="molecule type" value="Genomic_DNA"/>
</dbReference>
<accession>A0A6J6CQX4</accession>
<dbReference type="AlphaFoldDB" id="A0A6J6CQX4"/>
<gene>
    <name evidence="1" type="ORF">UFOPK1537_00489</name>
</gene>
<sequence length="172" mass="18538">MGELQVQPTSENLLEIARLAKQVFDFVIVDLGSVPETNNKNDFDSTSFWISLADQVVLVVSADPVGIFRLLAIESSLLALTAEPKLIVNRLRNSVIPQAKSEIKTTLSRLGAIEVVAFLPDDPIQVDQAIREGMVGSRLGRAGSFKTAVAIFTKSVILGRHGALDARVAKLG</sequence>
<proteinExistence type="predicted"/>
<reference evidence="1" key="1">
    <citation type="submission" date="2020-05" db="EMBL/GenBank/DDBJ databases">
        <authorList>
            <person name="Chiriac C."/>
            <person name="Salcher M."/>
            <person name="Ghai R."/>
            <person name="Kavagutti S V."/>
        </authorList>
    </citation>
    <scope>NUCLEOTIDE SEQUENCE</scope>
</reference>
<dbReference type="Gene3D" id="3.40.50.300">
    <property type="entry name" value="P-loop containing nucleotide triphosphate hydrolases"/>
    <property type="match status" value="1"/>
</dbReference>
<name>A0A6J6CQX4_9ZZZZ</name>
<evidence type="ECO:0000313" key="1">
    <source>
        <dbReference type="EMBL" id="CAB4553821.1"/>
    </source>
</evidence>
<dbReference type="InterPro" id="IPR027417">
    <property type="entry name" value="P-loop_NTPase"/>
</dbReference>
<protein>
    <submittedName>
        <fullName evidence="1">Unannotated protein</fullName>
    </submittedName>
</protein>